<evidence type="ECO:0000256" key="10">
    <source>
        <dbReference type="SAM" id="MobiDB-lite"/>
    </source>
</evidence>
<evidence type="ECO:0000256" key="1">
    <source>
        <dbReference type="ARBA" id="ARBA00004401"/>
    </source>
</evidence>
<dbReference type="Proteomes" id="UP000694415">
    <property type="component" value="Unplaced"/>
</dbReference>
<evidence type="ECO:0000256" key="9">
    <source>
        <dbReference type="ARBA" id="ARBA00023180"/>
    </source>
</evidence>
<protein>
    <submittedName>
        <fullName evidence="13">Killer cell lectin-like receptor family I member 1</fullName>
    </submittedName>
</protein>
<keyword evidence="3 11" id="KW-0812">Transmembrane</keyword>
<evidence type="ECO:0000256" key="8">
    <source>
        <dbReference type="ARBA" id="ARBA00023157"/>
    </source>
</evidence>
<keyword evidence="7 11" id="KW-0472">Membrane</keyword>
<reference evidence="13" key="2">
    <citation type="submission" date="2025-09" db="UniProtKB">
        <authorList>
            <consortium name="Ensembl"/>
        </authorList>
    </citation>
    <scope>IDENTIFICATION</scope>
</reference>
<dbReference type="GO" id="GO:0045954">
    <property type="term" value="P:positive regulation of natural killer cell mediated cytotoxicity"/>
    <property type="evidence" value="ECO:0007669"/>
    <property type="project" value="TreeGrafter"/>
</dbReference>
<evidence type="ECO:0000313" key="13">
    <source>
        <dbReference type="Ensembl" id="ENSMSIP00000004308.1"/>
    </source>
</evidence>
<dbReference type="InterPro" id="IPR016186">
    <property type="entry name" value="C-type_lectin-like/link_sf"/>
</dbReference>
<keyword evidence="14" id="KW-1185">Reference proteome</keyword>
<evidence type="ECO:0000256" key="11">
    <source>
        <dbReference type="SAM" id="Phobius"/>
    </source>
</evidence>
<dbReference type="SMART" id="SM00034">
    <property type="entry name" value="CLECT"/>
    <property type="match status" value="1"/>
</dbReference>
<evidence type="ECO:0000256" key="7">
    <source>
        <dbReference type="ARBA" id="ARBA00023136"/>
    </source>
</evidence>
<feature type="region of interest" description="Disordered" evidence="10">
    <location>
        <begin position="56"/>
        <end position="75"/>
    </location>
</feature>
<feature type="transmembrane region" description="Helical" evidence="11">
    <location>
        <begin position="77"/>
        <end position="101"/>
    </location>
</feature>
<dbReference type="CDD" id="cd03593">
    <property type="entry name" value="CLECT_NK_receptors_like"/>
    <property type="match status" value="1"/>
</dbReference>
<keyword evidence="5" id="KW-0735">Signal-anchor</keyword>
<dbReference type="GeneTree" id="ENSGT00940000164228"/>
<dbReference type="GO" id="GO:0030246">
    <property type="term" value="F:carbohydrate binding"/>
    <property type="evidence" value="ECO:0007669"/>
    <property type="project" value="UniProtKB-KW"/>
</dbReference>
<name>A0A8C6GD01_MUSSI</name>
<dbReference type="PANTHER" id="PTHR22800:SF250">
    <property type="entry name" value="KILLER CELL LECTIN-LIKE RECEPTOR SUBFAMILY I MEMBER 1"/>
    <property type="match status" value="1"/>
</dbReference>
<feature type="domain" description="C-type lectin" evidence="12">
    <location>
        <begin position="139"/>
        <end position="245"/>
    </location>
</feature>
<dbReference type="Pfam" id="PF00059">
    <property type="entry name" value="Lectin_C"/>
    <property type="match status" value="1"/>
</dbReference>
<dbReference type="InterPro" id="IPR033992">
    <property type="entry name" value="NKR-like_CTLD"/>
</dbReference>
<comment type="subcellular location">
    <subcellularLocation>
        <location evidence="1">Cell membrane</location>
        <topology evidence="1">Single-pass type II membrane protein</topology>
    </subcellularLocation>
</comment>
<evidence type="ECO:0000313" key="14">
    <source>
        <dbReference type="Proteomes" id="UP000694415"/>
    </source>
</evidence>
<keyword evidence="8" id="KW-1015">Disulfide bond</keyword>
<dbReference type="GO" id="GO:0005886">
    <property type="term" value="C:plasma membrane"/>
    <property type="evidence" value="ECO:0007669"/>
    <property type="project" value="UniProtKB-SubCell"/>
</dbReference>
<evidence type="ECO:0000256" key="4">
    <source>
        <dbReference type="ARBA" id="ARBA00022734"/>
    </source>
</evidence>
<proteinExistence type="predicted"/>
<evidence type="ECO:0000256" key="5">
    <source>
        <dbReference type="ARBA" id="ARBA00022968"/>
    </source>
</evidence>
<dbReference type="Gene3D" id="3.10.100.10">
    <property type="entry name" value="Mannose-Binding Protein A, subunit A"/>
    <property type="match status" value="1"/>
</dbReference>
<reference evidence="13" key="1">
    <citation type="submission" date="2025-08" db="UniProtKB">
        <authorList>
            <consortium name="Ensembl"/>
        </authorList>
    </citation>
    <scope>IDENTIFICATION</scope>
</reference>
<dbReference type="FunFam" id="3.10.100.10:FF:000175">
    <property type="entry name" value="Killer cell lectin-like receptor subfamily I member 1"/>
    <property type="match status" value="1"/>
</dbReference>
<dbReference type="AlphaFoldDB" id="A0A8C6GD01"/>
<keyword evidence="9" id="KW-0325">Glycoprotein</keyword>
<organism evidence="13 14">
    <name type="scientific">Mus spicilegus</name>
    <name type="common">Mound-building mouse</name>
    <dbReference type="NCBI Taxonomy" id="10103"/>
    <lineage>
        <taxon>Eukaryota</taxon>
        <taxon>Metazoa</taxon>
        <taxon>Chordata</taxon>
        <taxon>Craniata</taxon>
        <taxon>Vertebrata</taxon>
        <taxon>Euteleostomi</taxon>
        <taxon>Mammalia</taxon>
        <taxon>Eutheria</taxon>
        <taxon>Euarchontoglires</taxon>
        <taxon>Glires</taxon>
        <taxon>Rodentia</taxon>
        <taxon>Myomorpha</taxon>
        <taxon>Muroidea</taxon>
        <taxon>Muridae</taxon>
        <taxon>Murinae</taxon>
        <taxon>Mus</taxon>
        <taxon>Mus</taxon>
    </lineage>
</organism>
<sequence length="248" mass="28602">MLHSKCREYTANNQDVTYTELKTCKSPWKHRIPTVKQSPVVRCEEQLKYGELTFHRTPQPQPRKQAMGRKRQGPKSTVWRAVTGMLGALCVVLMTTTGILLPKLFSSQEEQCRKTSLHPLRCPKDDASCDLCSSDWIAFGNNFYCVFKENTKTWAESQSACKELNSHLVIINSKAEVENLLLFEMDGWILHKMDGTNSSWLWRNDIKIQNTLTNDSEKKNHSCHYLRGNLFMPDECSAKKSYICEFNI</sequence>
<accession>A0A8C6GD01</accession>
<evidence type="ECO:0000259" key="12">
    <source>
        <dbReference type="PROSITE" id="PS50041"/>
    </source>
</evidence>
<dbReference type="InterPro" id="IPR001304">
    <property type="entry name" value="C-type_lectin-like"/>
</dbReference>
<keyword evidence="2" id="KW-1003">Cell membrane</keyword>
<dbReference type="GO" id="GO:0002223">
    <property type="term" value="P:stimulatory C-type lectin receptor signaling pathway"/>
    <property type="evidence" value="ECO:0007669"/>
    <property type="project" value="TreeGrafter"/>
</dbReference>
<dbReference type="PROSITE" id="PS50041">
    <property type="entry name" value="C_TYPE_LECTIN_2"/>
    <property type="match status" value="1"/>
</dbReference>
<dbReference type="PANTHER" id="PTHR22800">
    <property type="entry name" value="C-TYPE LECTIN PROTEINS"/>
    <property type="match status" value="1"/>
</dbReference>
<keyword evidence="4" id="KW-0430">Lectin</keyword>
<dbReference type="SUPFAM" id="SSF56436">
    <property type="entry name" value="C-type lectin-like"/>
    <property type="match status" value="1"/>
</dbReference>
<evidence type="ECO:0000256" key="6">
    <source>
        <dbReference type="ARBA" id="ARBA00022989"/>
    </source>
</evidence>
<dbReference type="Ensembl" id="ENSMSIT00000005459.1">
    <property type="protein sequence ID" value="ENSMSIP00000004308.1"/>
    <property type="gene ID" value="ENSMSIG00000003944.1"/>
</dbReference>
<evidence type="ECO:0000256" key="3">
    <source>
        <dbReference type="ARBA" id="ARBA00022692"/>
    </source>
</evidence>
<keyword evidence="6 11" id="KW-1133">Transmembrane helix</keyword>
<dbReference type="InterPro" id="IPR016187">
    <property type="entry name" value="CTDL_fold"/>
</dbReference>
<evidence type="ECO:0000256" key="2">
    <source>
        <dbReference type="ARBA" id="ARBA00022475"/>
    </source>
</evidence>
<dbReference type="InterPro" id="IPR050919">
    <property type="entry name" value="NKG2/CD94_NK_receptors"/>
</dbReference>